<organism evidence="10">
    <name type="scientific">Populus alba</name>
    <name type="common">White poplar</name>
    <dbReference type="NCBI Taxonomy" id="43335"/>
    <lineage>
        <taxon>Eukaryota</taxon>
        <taxon>Viridiplantae</taxon>
        <taxon>Streptophyta</taxon>
        <taxon>Embryophyta</taxon>
        <taxon>Tracheophyta</taxon>
        <taxon>Spermatophyta</taxon>
        <taxon>Magnoliopsida</taxon>
        <taxon>eudicotyledons</taxon>
        <taxon>Gunneridae</taxon>
        <taxon>Pentapetalae</taxon>
        <taxon>rosids</taxon>
        <taxon>fabids</taxon>
        <taxon>Malpighiales</taxon>
        <taxon>Salicaceae</taxon>
        <taxon>Saliceae</taxon>
        <taxon>Populus</taxon>
    </lineage>
</organism>
<dbReference type="PANTHER" id="PTHR13202:SF0">
    <property type="entry name" value="SIGNAL PEPTIDASE COMPLEX SUBUNIT 1"/>
    <property type="match status" value="1"/>
</dbReference>
<evidence type="ECO:0000256" key="6">
    <source>
        <dbReference type="ARBA" id="ARBA00022989"/>
    </source>
</evidence>
<comment type="caution">
    <text evidence="10">The sequence shown here is derived from an EMBL/GenBank/DDBJ whole genome shotgun (WGS) entry which is preliminary data.</text>
</comment>
<keyword evidence="7 9" id="KW-0472">Membrane</keyword>
<comment type="function">
    <text evidence="8">Component of the signal peptidase complex (SPC) which catalyzes the cleavage of N-terminal signal sequences from nascent proteins as they are translocated into the lumen of the endoplasmic reticulum. Dispensable for SPC enzymatic activity.</text>
</comment>
<feature type="transmembrane region" description="Helical" evidence="9">
    <location>
        <begin position="191"/>
        <end position="211"/>
    </location>
</feature>
<evidence type="ECO:0000256" key="2">
    <source>
        <dbReference type="ARBA" id="ARBA00005245"/>
    </source>
</evidence>
<comment type="similarity">
    <text evidence="2">Belongs to the SPCS1 family.</text>
</comment>
<dbReference type="EMBL" id="RCHU01001005">
    <property type="protein sequence ID" value="TKR84444.1"/>
    <property type="molecule type" value="Genomic_DNA"/>
</dbReference>
<name>A0A4U5NNC9_POPAL</name>
<dbReference type="AlphaFoldDB" id="A0A4U5NNC9"/>
<evidence type="ECO:0000256" key="1">
    <source>
        <dbReference type="ARBA" id="ARBA00004477"/>
    </source>
</evidence>
<evidence type="ECO:0000256" key="9">
    <source>
        <dbReference type="SAM" id="Phobius"/>
    </source>
</evidence>
<dbReference type="GO" id="GO:0045047">
    <property type="term" value="P:protein targeting to ER"/>
    <property type="evidence" value="ECO:0007669"/>
    <property type="project" value="TreeGrafter"/>
</dbReference>
<evidence type="ECO:0000256" key="8">
    <source>
        <dbReference type="ARBA" id="ARBA00045204"/>
    </source>
</evidence>
<accession>A0A4U5NNC9</accession>
<reference evidence="10" key="1">
    <citation type="submission" date="2018-10" db="EMBL/GenBank/DDBJ databases">
        <title>Population genomic analysis revealed the cold adaptation of white poplar.</title>
        <authorList>
            <person name="Liu Y.-J."/>
        </authorList>
    </citation>
    <scope>NUCLEOTIDE SEQUENCE [LARGE SCALE GENOMIC DNA]</scope>
    <source>
        <strain evidence="10">PAL-ZL1</strain>
    </source>
</reference>
<feature type="transmembrane region" description="Helical" evidence="9">
    <location>
        <begin position="218"/>
        <end position="239"/>
    </location>
</feature>
<proteinExistence type="inferred from homology"/>
<evidence type="ECO:0000256" key="5">
    <source>
        <dbReference type="ARBA" id="ARBA00022824"/>
    </source>
</evidence>
<keyword evidence="5" id="KW-0256">Endoplasmic reticulum</keyword>
<dbReference type="GO" id="GO:0005787">
    <property type="term" value="C:signal peptidase complex"/>
    <property type="evidence" value="ECO:0007669"/>
    <property type="project" value="InterPro"/>
</dbReference>
<dbReference type="GO" id="GO:0006465">
    <property type="term" value="P:signal peptide processing"/>
    <property type="evidence" value="ECO:0007669"/>
    <property type="project" value="InterPro"/>
</dbReference>
<protein>
    <recommendedName>
        <fullName evidence="3">Signal peptidase complex subunit 1</fullName>
    </recommendedName>
</protein>
<dbReference type="InterPro" id="IPR009542">
    <property type="entry name" value="Spc1/SPCS1"/>
</dbReference>
<evidence type="ECO:0000256" key="3">
    <source>
        <dbReference type="ARBA" id="ARBA00017059"/>
    </source>
</evidence>
<comment type="subcellular location">
    <subcellularLocation>
        <location evidence="1">Endoplasmic reticulum membrane</location>
        <topology evidence="1">Multi-pass membrane protein</topology>
    </subcellularLocation>
</comment>
<dbReference type="STRING" id="43335.A0A4U5NNC9"/>
<sequence>MSCISIPKINNRIGQVYVNTVTHLKLGNPWLLVDLKSPSLVMRFSSFLNENAYQSCQKTGKRCYARFHCTTLFVSFWLDEAAASPLNQESGINLDSELSKKNSSNRNGNSSVADDWLTNEITASGNWVHYSYLNGAKGGTKITSRLLLVPVDGRQRTGRINGEVLEISEANSCTKNTEMMMDWQGQKQAELWMQILLLVFAAAALATGYIIGSFRMMMLIYAGGVVFTTLVTVPNWPFFNRHPLKWLDPSEAEKHPKPQKAVVSKTRRNRPRSRLVLLNLTGFLV</sequence>
<dbReference type="PANTHER" id="PTHR13202">
    <property type="entry name" value="MICROSOMAL SIGNAL PEPTIDASE 12 KDA SUBUNIT"/>
    <property type="match status" value="1"/>
</dbReference>
<dbReference type="Pfam" id="PF06645">
    <property type="entry name" value="SPC12"/>
    <property type="match status" value="1"/>
</dbReference>
<evidence type="ECO:0000313" key="10">
    <source>
        <dbReference type="EMBL" id="TKR84444.1"/>
    </source>
</evidence>
<keyword evidence="4 9" id="KW-0812">Transmembrane</keyword>
<gene>
    <name evidence="10" type="ORF">D5086_0000257650</name>
</gene>
<evidence type="ECO:0000256" key="4">
    <source>
        <dbReference type="ARBA" id="ARBA00022692"/>
    </source>
</evidence>
<keyword evidence="6 9" id="KW-1133">Transmembrane helix</keyword>
<evidence type="ECO:0000256" key="7">
    <source>
        <dbReference type="ARBA" id="ARBA00023136"/>
    </source>
</evidence>